<protein>
    <recommendedName>
        <fullName evidence="3">Protein FYV10</fullName>
    </recommendedName>
    <alternativeName>
        <fullName evidence="2">Protein fyv10</fullName>
    </alternativeName>
</protein>
<dbReference type="SMART" id="SM00668">
    <property type="entry name" value="CTLH"/>
    <property type="match status" value="1"/>
</dbReference>
<dbReference type="PANTHER" id="PTHR12864">
    <property type="entry name" value="RAN BINDING PROTEIN 9-RELATED"/>
    <property type="match status" value="1"/>
</dbReference>
<dbReference type="Pfam" id="PF10607">
    <property type="entry name" value="CTLH"/>
    <property type="match status" value="1"/>
</dbReference>
<feature type="domain" description="CTLH" evidence="5">
    <location>
        <begin position="196"/>
        <end position="253"/>
    </location>
</feature>
<feature type="domain" description="B30.2/SPRY" evidence="4">
    <location>
        <begin position="1"/>
        <end position="110"/>
    </location>
</feature>
<dbReference type="OrthoDB" id="25503at2759"/>
<reference evidence="6 7" key="1">
    <citation type="submission" date="2015-02" db="EMBL/GenBank/DDBJ databases">
        <title>Draft Genome Sequences of Two Closely-Related Aflatoxigenic Aspergillus Species Obtained from the Cote d'Ivoire.</title>
        <authorList>
            <person name="Moore G.G."/>
            <person name="Beltz S.B."/>
            <person name="Mack B.M."/>
        </authorList>
    </citation>
    <scope>NUCLEOTIDE SEQUENCE [LARGE SCALE GENOMIC DNA]</scope>
    <source>
        <strain evidence="6 7">SRRC1468</strain>
    </source>
</reference>
<dbReference type="PROSITE" id="PS50896">
    <property type="entry name" value="LISH"/>
    <property type="match status" value="1"/>
</dbReference>
<keyword evidence="7" id="KW-1185">Reference proteome</keyword>
<evidence type="ECO:0000256" key="1">
    <source>
        <dbReference type="ARBA" id="ARBA00002343"/>
    </source>
</evidence>
<organism evidence="6 7">
    <name type="scientific">Aspergillus rambellii</name>
    <dbReference type="NCBI Taxonomy" id="308745"/>
    <lineage>
        <taxon>Eukaryota</taxon>
        <taxon>Fungi</taxon>
        <taxon>Dikarya</taxon>
        <taxon>Ascomycota</taxon>
        <taxon>Pezizomycotina</taxon>
        <taxon>Eurotiomycetes</taxon>
        <taxon>Eurotiomycetidae</taxon>
        <taxon>Eurotiales</taxon>
        <taxon>Aspergillaceae</taxon>
        <taxon>Aspergillus</taxon>
        <taxon>Aspergillus subgen. Nidulantes</taxon>
    </lineage>
</organism>
<dbReference type="InterPro" id="IPR006594">
    <property type="entry name" value="LisH"/>
</dbReference>
<gene>
    <name evidence="6" type="ORF">ARAM_007569</name>
</gene>
<dbReference type="InterPro" id="IPR006595">
    <property type="entry name" value="CTLH_C"/>
</dbReference>
<evidence type="ECO:0000259" key="4">
    <source>
        <dbReference type="PROSITE" id="PS50188"/>
    </source>
</evidence>
<name>A0A0F8UUZ7_9EURO</name>
<dbReference type="SMART" id="SM00449">
    <property type="entry name" value="SPRY"/>
    <property type="match status" value="1"/>
</dbReference>
<accession>A0A0F8UUZ7</accession>
<dbReference type="PROSITE" id="PS50897">
    <property type="entry name" value="CTLH"/>
    <property type="match status" value="1"/>
</dbReference>
<comment type="function">
    <text evidence="1">Involved in the proteasome-dependent degradation of fructose-1,6-bisphosphatase.</text>
</comment>
<dbReference type="STRING" id="308745.A0A0F8UUZ7"/>
<comment type="caution">
    <text evidence="6">The sequence shown here is derived from an EMBL/GenBank/DDBJ whole genome shotgun (WGS) entry which is preliminary data.</text>
</comment>
<dbReference type="InterPro" id="IPR013320">
    <property type="entry name" value="ConA-like_dom_sf"/>
</dbReference>
<dbReference type="Gene3D" id="2.60.120.920">
    <property type="match status" value="1"/>
</dbReference>
<evidence type="ECO:0000259" key="5">
    <source>
        <dbReference type="PROSITE" id="PS50897"/>
    </source>
</evidence>
<dbReference type="EMBL" id="JZBS01001292">
    <property type="protein sequence ID" value="KKK23313.1"/>
    <property type="molecule type" value="Genomic_DNA"/>
</dbReference>
<dbReference type="PROSITE" id="PS50188">
    <property type="entry name" value="B302_SPRY"/>
    <property type="match status" value="1"/>
</dbReference>
<dbReference type="InterPro" id="IPR024964">
    <property type="entry name" value="CTLH/CRA"/>
</dbReference>
<dbReference type="InterPro" id="IPR013144">
    <property type="entry name" value="CRA_dom"/>
</dbReference>
<dbReference type="InterPro" id="IPR003877">
    <property type="entry name" value="SPRY_dom"/>
</dbReference>
<dbReference type="AlphaFoldDB" id="A0A0F8UUZ7"/>
<evidence type="ECO:0000256" key="3">
    <source>
        <dbReference type="ARBA" id="ARBA00018741"/>
    </source>
</evidence>
<evidence type="ECO:0000313" key="6">
    <source>
        <dbReference type="EMBL" id="KKK23313.1"/>
    </source>
</evidence>
<evidence type="ECO:0000313" key="7">
    <source>
        <dbReference type="Proteomes" id="UP000034291"/>
    </source>
</evidence>
<evidence type="ECO:0000256" key="2">
    <source>
        <dbReference type="ARBA" id="ARBA00017917"/>
    </source>
</evidence>
<dbReference type="InterPro" id="IPR001870">
    <property type="entry name" value="B30.2/SPRY"/>
</dbReference>
<dbReference type="Pfam" id="PF00622">
    <property type="entry name" value="SPRY"/>
    <property type="match status" value="1"/>
</dbReference>
<dbReference type="SMART" id="SM00757">
    <property type="entry name" value="CRA"/>
    <property type="match status" value="1"/>
</dbReference>
<proteinExistence type="predicted"/>
<sequence>MIGIGFSSSKASVERLPGWEQESWAYHGDDGKSFFGESQGQGRQYGPTFGVNDTVGCGVNFSTGCAFFTKNGVFLGNAFRELRNLKVYPSVGMKKQPPVHLSANFGQQPFMFDIDGMVKKEKDAIHSEIRSTSTANIQPPLDETALLQELIAQFLAHDGYVETARAFAEEVAAESGALENGRKTQLKKYEVEEDVEAINRQKIRAAILDGDIDKALKYTNAYYANVLQQYPQIHFKLRCRKFLEMMRRCTELSAASAKKGKATNGISDSSAVFDEEMELDEQMQDRDGCWDGDGMDTEETEASAKSNELLTEAVQYGQQLRIDYPTDENGGDKKMLDDIFSLVAYPDPKRSVHGHYLDPAGRVAVAEELNSAILVSLGKSSSAALERLYQQTEVLVNEISEEGGAGAFINVRNDFLV</sequence>
<dbReference type="InterPro" id="IPR050618">
    <property type="entry name" value="Ubq-SigPath_Reg"/>
</dbReference>
<dbReference type="SUPFAM" id="SSF49899">
    <property type="entry name" value="Concanavalin A-like lectins/glucanases"/>
    <property type="match status" value="1"/>
</dbReference>
<dbReference type="Proteomes" id="UP000034291">
    <property type="component" value="Unassembled WGS sequence"/>
</dbReference>
<dbReference type="InterPro" id="IPR043136">
    <property type="entry name" value="B30.2/SPRY_sf"/>
</dbReference>